<protein>
    <recommendedName>
        <fullName evidence="1">H repeat-associated protein N-terminal domain-containing protein</fullName>
    </recommendedName>
</protein>
<gene>
    <name evidence="2" type="ORF">NEPTK9_001795</name>
</gene>
<reference evidence="2 3" key="1">
    <citation type="submission" date="2020-01" db="EMBL/GenBank/DDBJ databases">
        <title>Draft genome sequence of Cand. Neptunochlamydia vexilliferae K9.</title>
        <authorList>
            <person name="Schulz F."/>
            <person name="Koestlbacher S."/>
            <person name="Wascher F."/>
            <person name="Pizzetti I."/>
            <person name="Horn M."/>
        </authorList>
    </citation>
    <scope>NUCLEOTIDE SEQUENCE [LARGE SCALE GENOMIC DNA]</scope>
    <source>
        <strain evidence="2 3">K9</strain>
    </source>
</reference>
<accession>A0ABS0B309</accession>
<name>A0ABS0B309_9BACT</name>
<dbReference type="InterPro" id="IPR032806">
    <property type="entry name" value="YbfD_N"/>
</dbReference>
<organism evidence="2 3">
    <name type="scientific">Candidatus Neptunichlamydia vexilliferae</name>
    <dbReference type="NCBI Taxonomy" id="1651774"/>
    <lineage>
        <taxon>Bacteria</taxon>
        <taxon>Pseudomonadati</taxon>
        <taxon>Chlamydiota</taxon>
        <taxon>Chlamydiia</taxon>
        <taxon>Parachlamydiales</taxon>
        <taxon>Simkaniaceae</taxon>
        <taxon>Candidatus Neptunichlamydia</taxon>
    </lineage>
</organism>
<dbReference type="InterPro" id="IPR047647">
    <property type="entry name" value="ISAs1_transpos"/>
</dbReference>
<dbReference type="NCBIfam" id="NF033564">
    <property type="entry name" value="transpos_ISAs1"/>
    <property type="match status" value="1"/>
</dbReference>
<dbReference type="PANTHER" id="PTHR30298">
    <property type="entry name" value="H REPEAT-ASSOCIATED PREDICTED TRANSPOSASE"/>
    <property type="match status" value="1"/>
</dbReference>
<dbReference type="PANTHER" id="PTHR30298:SF0">
    <property type="entry name" value="PROTEIN YBFL-RELATED"/>
    <property type="match status" value="1"/>
</dbReference>
<dbReference type="Pfam" id="PF13808">
    <property type="entry name" value="DDE_Tnp_1_assoc"/>
    <property type="match status" value="1"/>
</dbReference>
<keyword evidence="3" id="KW-1185">Reference proteome</keyword>
<dbReference type="Proteomes" id="UP001194714">
    <property type="component" value="Unassembled WGS sequence"/>
</dbReference>
<dbReference type="EMBL" id="JAAEJV010000110">
    <property type="protein sequence ID" value="MBF5060262.1"/>
    <property type="molecule type" value="Genomic_DNA"/>
</dbReference>
<dbReference type="InterPro" id="IPR051698">
    <property type="entry name" value="Transposase_11-like"/>
</dbReference>
<sequence length="270" mass="29899">MVIDVNATLRFAHSALTSITDGPLTFSEGLVAGKSVPSFLFLLPQPAPKSYFFADRQTMEFISSIAMEFILSLTQPIENHFKHVKDYRRPGSMKHQLLHILFFTLCAVTAGANDLVGVHTWIESNKSWLQKLFKLEHGAPSLSTLRITYMLLDPVSLSECFVNWVKDMIGEGNLRGICINGKAQRATALPDEPNSFVHIVSAWATGHGLTLGQQKVDGKSNEITAIPKLLDLIDIKGTVVTIEGPCSPFRIVTRSCHNKLSLKEKRPSLQ</sequence>
<proteinExistence type="predicted"/>
<evidence type="ECO:0000259" key="1">
    <source>
        <dbReference type="Pfam" id="PF13808"/>
    </source>
</evidence>
<evidence type="ECO:0000313" key="2">
    <source>
        <dbReference type="EMBL" id="MBF5060262.1"/>
    </source>
</evidence>
<evidence type="ECO:0000313" key="3">
    <source>
        <dbReference type="Proteomes" id="UP001194714"/>
    </source>
</evidence>
<comment type="caution">
    <text evidence="2">The sequence shown here is derived from an EMBL/GenBank/DDBJ whole genome shotgun (WGS) entry which is preliminary data.</text>
</comment>
<feature type="domain" description="H repeat-associated protein N-terminal" evidence="1">
    <location>
        <begin position="79"/>
        <end position="165"/>
    </location>
</feature>